<evidence type="ECO:0000259" key="3">
    <source>
        <dbReference type="Pfam" id="PF12802"/>
    </source>
</evidence>
<dbReference type="InterPro" id="IPR036390">
    <property type="entry name" value="WH_DNA-bd_sf"/>
</dbReference>
<name>A0A849ADJ4_9ACTN</name>
<evidence type="ECO:0000313" key="4">
    <source>
        <dbReference type="EMBL" id="NNG37281.1"/>
    </source>
</evidence>
<evidence type="ECO:0000256" key="1">
    <source>
        <dbReference type="ARBA" id="ARBA00006479"/>
    </source>
</evidence>
<protein>
    <submittedName>
        <fullName evidence="4">ROK family transcriptional regulator</fullName>
    </submittedName>
</protein>
<evidence type="ECO:0000313" key="5">
    <source>
        <dbReference type="Proteomes" id="UP000562984"/>
    </source>
</evidence>
<dbReference type="Gene3D" id="1.10.10.10">
    <property type="entry name" value="Winged helix-like DNA-binding domain superfamily/Winged helix DNA-binding domain"/>
    <property type="match status" value="1"/>
</dbReference>
<dbReference type="SUPFAM" id="SSF46785">
    <property type="entry name" value="Winged helix' DNA-binding domain"/>
    <property type="match status" value="1"/>
</dbReference>
<dbReference type="Pfam" id="PF00480">
    <property type="entry name" value="ROK"/>
    <property type="match status" value="1"/>
</dbReference>
<keyword evidence="5" id="KW-1185">Reference proteome</keyword>
<dbReference type="GO" id="GO:0003700">
    <property type="term" value="F:DNA-binding transcription factor activity"/>
    <property type="evidence" value="ECO:0007669"/>
    <property type="project" value="InterPro"/>
</dbReference>
<proteinExistence type="inferred from homology"/>
<dbReference type="Gene3D" id="3.30.420.40">
    <property type="match status" value="2"/>
</dbReference>
<dbReference type="InterPro" id="IPR036388">
    <property type="entry name" value="WH-like_DNA-bd_sf"/>
</dbReference>
<evidence type="ECO:0000256" key="2">
    <source>
        <dbReference type="SAM" id="MobiDB-lite"/>
    </source>
</evidence>
<dbReference type="Pfam" id="PF12802">
    <property type="entry name" value="MarR_2"/>
    <property type="match status" value="1"/>
</dbReference>
<dbReference type="PROSITE" id="PS01125">
    <property type="entry name" value="ROK"/>
    <property type="match status" value="1"/>
</dbReference>
<feature type="domain" description="HTH marR-type" evidence="3">
    <location>
        <begin position="39"/>
        <end position="86"/>
    </location>
</feature>
<dbReference type="InterPro" id="IPR000835">
    <property type="entry name" value="HTH_MarR-typ"/>
</dbReference>
<dbReference type="PANTHER" id="PTHR18964">
    <property type="entry name" value="ROK (REPRESSOR, ORF, KINASE) FAMILY"/>
    <property type="match status" value="1"/>
</dbReference>
<comment type="similarity">
    <text evidence="1">Belongs to the ROK (NagC/XylR) family.</text>
</comment>
<dbReference type="InterPro" id="IPR000600">
    <property type="entry name" value="ROK"/>
</dbReference>
<dbReference type="Proteomes" id="UP000562984">
    <property type="component" value="Unassembled WGS sequence"/>
</dbReference>
<dbReference type="AlphaFoldDB" id="A0A849ADJ4"/>
<dbReference type="InterPro" id="IPR049874">
    <property type="entry name" value="ROK_cs"/>
</dbReference>
<sequence length="396" mass="40928">MAERTDGVSDLAVLTPDELDRISRPAHTPRKSGTQDNRTRNRALVLRLLYREGPLSRSELVRRSGLTAPTISALVADLQQSGLVRDAGLPPQARIGKPAPLVELNASGNAVVVLDIAPHEAFSAALVDLSGTVLQRTQRAVDGATGAEALQNVLDLAEQMCRTATVPVLGVGIAAPGLVDQAGHIRFAAHLDWHDVDLAGAVRARTGLPTVVGNDTNLAALGVRRFRDPNDDDLIVVSIEHGVGAGVLINGAVVEGEQFAAGELGHVTADPDGGLCSCGRRGCLDLVASAPHLRRLLKRASAARRTATLEAAGAALGRTLAPVLAVLNINTVVLLGPADLIDGPLLAAAERTAKQCVLPALAPSLTVRSRAGDDDLGLLGAAALVLTSQLGLGSPR</sequence>
<dbReference type="PANTHER" id="PTHR18964:SF149">
    <property type="entry name" value="BIFUNCTIONAL UDP-N-ACETYLGLUCOSAMINE 2-EPIMERASE_N-ACETYLMANNOSAMINE KINASE"/>
    <property type="match status" value="1"/>
</dbReference>
<dbReference type="SUPFAM" id="SSF53067">
    <property type="entry name" value="Actin-like ATPase domain"/>
    <property type="match status" value="1"/>
</dbReference>
<organism evidence="4 5">
    <name type="scientific">Nakamurella aerolata</name>
    <dbReference type="NCBI Taxonomy" id="1656892"/>
    <lineage>
        <taxon>Bacteria</taxon>
        <taxon>Bacillati</taxon>
        <taxon>Actinomycetota</taxon>
        <taxon>Actinomycetes</taxon>
        <taxon>Nakamurellales</taxon>
        <taxon>Nakamurellaceae</taxon>
        <taxon>Nakamurella</taxon>
    </lineage>
</organism>
<reference evidence="4 5" key="1">
    <citation type="submission" date="2020-05" db="EMBL/GenBank/DDBJ databases">
        <title>Nakamurella sp. DB0629 isolated from air conditioner.</title>
        <authorList>
            <person name="Kim D.H."/>
            <person name="Kim D.-U."/>
        </authorList>
    </citation>
    <scope>NUCLEOTIDE SEQUENCE [LARGE SCALE GENOMIC DNA]</scope>
    <source>
        <strain evidence="4 5">DB0629</strain>
    </source>
</reference>
<dbReference type="InterPro" id="IPR043129">
    <property type="entry name" value="ATPase_NBD"/>
</dbReference>
<comment type="caution">
    <text evidence="4">The sequence shown here is derived from an EMBL/GenBank/DDBJ whole genome shotgun (WGS) entry which is preliminary data.</text>
</comment>
<feature type="region of interest" description="Disordered" evidence="2">
    <location>
        <begin position="1"/>
        <end position="38"/>
    </location>
</feature>
<gene>
    <name evidence="4" type="ORF">HKD39_16540</name>
</gene>
<accession>A0A849ADJ4</accession>
<dbReference type="EMBL" id="JABEND010000011">
    <property type="protein sequence ID" value="NNG37281.1"/>
    <property type="molecule type" value="Genomic_DNA"/>
</dbReference>
<dbReference type="RefSeq" id="WP_171200973.1">
    <property type="nucleotide sequence ID" value="NZ_JABEND010000011.1"/>
</dbReference>